<sequence>MRYHLQHEENNFPKALGISTLVMASLLLIGFFVVFKAQAPDEYGMGGMIVNYGTSPEGMGDDYMSVEEPSVDPNANNERPDRIDPVETPTPTPTQQVAEKAVATQDLEDAPAVTKTEKKVVSKAPETTKEVKEVAPQANAKALFKGNKNNGKGAGDGTGTTPGNQGSKLGDPLASNYGEGGSGNGNMMLSIENRSFTQRPSIDDNGQQAGKVAVEFRVNKQGVITYARAGVKGTTITDPSLLEKCERAVRGARLNQLPNAPDSQTGRIVFNFRLR</sequence>
<organism evidence="3 5">
    <name type="scientific">Sphingobacterium multivorum</name>
    <dbReference type="NCBI Taxonomy" id="28454"/>
    <lineage>
        <taxon>Bacteria</taxon>
        <taxon>Pseudomonadati</taxon>
        <taxon>Bacteroidota</taxon>
        <taxon>Sphingobacteriia</taxon>
        <taxon>Sphingobacteriales</taxon>
        <taxon>Sphingobacteriaceae</taxon>
        <taxon>Sphingobacterium</taxon>
    </lineage>
</organism>
<accession>A0A2X2IYP9</accession>
<gene>
    <name evidence="3" type="ORF">NCTC11343_02583</name>
    <name evidence="4" type="ORF">SPHINGO8BC_150148</name>
</gene>
<evidence type="ECO:0000313" key="6">
    <source>
        <dbReference type="Proteomes" id="UP000432350"/>
    </source>
</evidence>
<name>A0A2X2IYP9_SPHMU</name>
<dbReference type="Proteomes" id="UP000432350">
    <property type="component" value="Unassembled WGS sequence"/>
</dbReference>
<dbReference type="Proteomes" id="UP000251241">
    <property type="component" value="Unassembled WGS sequence"/>
</dbReference>
<evidence type="ECO:0000313" key="3">
    <source>
        <dbReference type="EMBL" id="SPZ86908.1"/>
    </source>
</evidence>
<keyword evidence="2" id="KW-1133">Transmembrane helix</keyword>
<reference evidence="3 5" key="1">
    <citation type="submission" date="2018-06" db="EMBL/GenBank/DDBJ databases">
        <authorList>
            <consortium name="Pathogen Informatics"/>
            <person name="Doyle S."/>
        </authorList>
    </citation>
    <scope>NUCLEOTIDE SEQUENCE [LARGE SCALE GENOMIC DNA]</scope>
    <source>
        <strain evidence="3 5">NCTC11343</strain>
    </source>
</reference>
<dbReference type="RefSeq" id="WP_046672747.1">
    <property type="nucleotide sequence ID" value="NZ_CP068086.1"/>
</dbReference>
<evidence type="ECO:0000256" key="2">
    <source>
        <dbReference type="SAM" id="Phobius"/>
    </source>
</evidence>
<dbReference type="AlphaFoldDB" id="A0A2X2IYP9"/>
<accession>A0A654A2W4</accession>
<protein>
    <submittedName>
        <fullName evidence="4">Energy transducer TonB</fullName>
    </submittedName>
</protein>
<keyword evidence="2" id="KW-0812">Transmembrane</keyword>
<reference evidence="4 6" key="2">
    <citation type="submission" date="2019-10" db="EMBL/GenBank/DDBJ databases">
        <authorList>
            <person name="Karimi E."/>
        </authorList>
    </citation>
    <scope>NUCLEOTIDE SEQUENCE [LARGE SCALE GENOMIC DNA]</scope>
    <source>
        <strain evidence="4">Sphingobacterium sp. 8BC</strain>
    </source>
</reference>
<feature type="region of interest" description="Disordered" evidence="1">
    <location>
        <begin position="144"/>
        <end position="188"/>
    </location>
</feature>
<dbReference type="EMBL" id="CABWMV010000007">
    <property type="protein sequence ID" value="VXC61197.1"/>
    <property type="molecule type" value="Genomic_DNA"/>
</dbReference>
<proteinExistence type="predicted"/>
<evidence type="ECO:0000313" key="4">
    <source>
        <dbReference type="EMBL" id="VXC61197.1"/>
    </source>
</evidence>
<evidence type="ECO:0000313" key="5">
    <source>
        <dbReference type="Proteomes" id="UP000251241"/>
    </source>
</evidence>
<feature type="transmembrane region" description="Helical" evidence="2">
    <location>
        <begin position="15"/>
        <end position="35"/>
    </location>
</feature>
<dbReference type="GeneID" id="97182533"/>
<feature type="region of interest" description="Disordered" evidence="1">
    <location>
        <begin position="65"/>
        <end position="95"/>
    </location>
</feature>
<dbReference type="EMBL" id="UAUU01000009">
    <property type="protein sequence ID" value="SPZ86908.1"/>
    <property type="molecule type" value="Genomic_DNA"/>
</dbReference>
<evidence type="ECO:0000256" key="1">
    <source>
        <dbReference type="SAM" id="MobiDB-lite"/>
    </source>
</evidence>
<keyword evidence="2" id="KW-0472">Membrane</keyword>